<protein>
    <recommendedName>
        <fullName evidence="4">CHAT domain-containing protein</fullName>
    </recommendedName>
</protein>
<dbReference type="AlphaFoldDB" id="A0A8A3S3S4"/>
<keyword evidence="3" id="KW-1185">Reference proteome</keyword>
<sequence length="228" mass="24910">MEEKWRIDNRSLMLGMLVLCTLIVLSPVFESASAYRASNYAVSDGIDTYSFIEHAAQKQASMGYSTSKYKDRRADFAFNRLPDDQVFYFSGHGGPGQIQFGTTRIFATTGQNSISDFTSGELNDLALAVFVACKSGATESTYGNLLTESTSNGVDCAVGFEKEIKVNTAECWSDHFWDLLDEGKTVENAAGRAVFDTQIRFVAYTGGVESYIIKGNSNLRIDPATAGV</sequence>
<dbReference type="GeneID" id="76422978"/>
<dbReference type="RefSeq" id="WP_265581575.1">
    <property type="nucleotide sequence ID" value="NZ_CP036172.1"/>
</dbReference>
<reference evidence="2" key="2">
    <citation type="submission" date="2019-02" db="EMBL/GenBank/DDBJ databases">
        <authorList>
            <person name="Chen S.-C."/>
            <person name="Chien H.-H."/>
            <person name="Lai M.-C."/>
        </authorList>
    </citation>
    <scope>NUCLEOTIDE SEQUENCE</scope>
    <source>
        <strain evidence="2">N2F9704</strain>
    </source>
</reference>
<keyword evidence="1" id="KW-0472">Membrane</keyword>
<feature type="transmembrane region" description="Helical" evidence="1">
    <location>
        <begin position="12"/>
        <end position="29"/>
    </location>
</feature>
<proteinExistence type="predicted"/>
<evidence type="ECO:0000313" key="2">
    <source>
        <dbReference type="EMBL" id="QSZ66254.1"/>
    </source>
</evidence>
<keyword evidence="1" id="KW-1133">Transmembrane helix</keyword>
<organism evidence="2 3">
    <name type="scientific">Methanofollis aquaemaris</name>
    <dbReference type="NCBI Taxonomy" id="126734"/>
    <lineage>
        <taxon>Archaea</taxon>
        <taxon>Methanobacteriati</taxon>
        <taxon>Methanobacteriota</taxon>
        <taxon>Stenosarchaea group</taxon>
        <taxon>Methanomicrobia</taxon>
        <taxon>Methanomicrobiales</taxon>
        <taxon>Methanomicrobiaceae</taxon>
        <taxon>Methanofollis</taxon>
    </lineage>
</organism>
<dbReference type="Proteomes" id="UP001042704">
    <property type="component" value="Chromosome"/>
</dbReference>
<dbReference type="EMBL" id="CP036172">
    <property type="protein sequence ID" value="QSZ66254.1"/>
    <property type="molecule type" value="Genomic_DNA"/>
</dbReference>
<reference evidence="2" key="1">
    <citation type="journal article" date="2001" name="Int. J. Syst. Evol. Microbiol.">
        <title>Methanofollis aquaemaris sp. nov., a methanogen isolated from an aquaculture fish pond.</title>
        <authorList>
            <person name="Lai M.C."/>
            <person name="Chen S.C."/>
        </authorList>
    </citation>
    <scope>NUCLEOTIDE SEQUENCE</scope>
    <source>
        <strain evidence="2">N2F9704</strain>
    </source>
</reference>
<gene>
    <name evidence="2" type="ORF">RJ40_01440</name>
</gene>
<keyword evidence="1" id="KW-0812">Transmembrane</keyword>
<accession>A0A8A3S3S4</accession>
<name>A0A8A3S3S4_9EURY</name>
<evidence type="ECO:0000313" key="3">
    <source>
        <dbReference type="Proteomes" id="UP001042704"/>
    </source>
</evidence>
<evidence type="ECO:0000256" key="1">
    <source>
        <dbReference type="SAM" id="Phobius"/>
    </source>
</evidence>
<evidence type="ECO:0008006" key="4">
    <source>
        <dbReference type="Google" id="ProtNLM"/>
    </source>
</evidence>
<dbReference type="KEGG" id="maqe:RJ40_01440"/>